<proteinExistence type="predicted"/>
<dbReference type="OrthoDB" id="4206475at2759"/>
<evidence type="ECO:0000313" key="4">
    <source>
        <dbReference type="Proteomes" id="UP000242877"/>
    </source>
</evidence>
<dbReference type="Gene3D" id="3.30.710.10">
    <property type="entry name" value="Potassium Channel Kv1.1, Chain A"/>
    <property type="match status" value="1"/>
</dbReference>
<feature type="coiled-coil region" evidence="1">
    <location>
        <begin position="233"/>
        <end position="260"/>
    </location>
</feature>
<evidence type="ECO:0000256" key="1">
    <source>
        <dbReference type="SAM" id="Coils"/>
    </source>
</evidence>
<keyword evidence="1" id="KW-0175">Coiled coil</keyword>
<sequence length="263" mass="29905">MEDTSSSSSSSSNMTVLIGCQETHFYRARFEDLASRSEVFRESIYDQIETGSSEPSLALDEDSPATVRDILRFCARGYIRVRVRGSAAAAAVTTKGTPSPETEPSSSKPIGRRGKPFFSTLKHLTDLTIAATRYSIPSLLTHLQSHFFTLFRTHWDAHTFIRFVTYAYRRSKLLPSDGVLFNVAYQMTVLHFGELVEMVEWRDMPAPSRYWALVSWRIAEGKKAEVGGWKRAVKGLKGEVQEKEERVRELEQEIKRLQQKDSV</sequence>
<organism evidence="3 4">
    <name type="scientific">Ascosphaera apis ARSEF 7405</name>
    <dbReference type="NCBI Taxonomy" id="392613"/>
    <lineage>
        <taxon>Eukaryota</taxon>
        <taxon>Fungi</taxon>
        <taxon>Dikarya</taxon>
        <taxon>Ascomycota</taxon>
        <taxon>Pezizomycotina</taxon>
        <taxon>Eurotiomycetes</taxon>
        <taxon>Eurotiomycetidae</taxon>
        <taxon>Onygenales</taxon>
        <taxon>Ascosphaeraceae</taxon>
        <taxon>Ascosphaera</taxon>
    </lineage>
</organism>
<keyword evidence="4" id="KW-1185">Reference proteome</keyword>
<evidence type="ECO:0000256" key="2">
    <source>
        <dbReference type="SAM" id="MobiDB-lite"/>
    </source>
</evidence>
<gene>
    <name evidence="3" type="ORF">AAP_03939</name>
</gene>
<evidence type="ECO:0000313" key="3">
    <source>
        <dbReference type="EMBL" id="KZZ90409.1"/>
    </source>
</evidence>
<feature type="region of interest" description="Disordered" evidence="2">
    <location>
        <begin position="91"/>
        <end position="113"/>
    </location>
</feature>
<dbReference type="InterPro" id="IPR011333">
    <property type="entry name" value="SKP1/BTB/POZ_sf"/>
</dbReference>
<protein>
    <recommendedName>
        <fullName evidence="5">BTB domain-containing protein</fullName>
    </recommendedName>
</protein>
<evidence type="ECO:0008006" key="5">
    <source>
        <dbReference type="Google" id="ProtNLM"/>
    </source>
</evidence>
<dbReference type="AlphaFoldDB" id="A0A167XS89"/>
<feature type="compositionally biased region" description="Low complexity" evidence="2">
    <location>
        <begin position="91"/>
        <end position="109"/>
    </location>
</feature>
<dbReference type="VEuPathDB" id="FungiDB:AAP_03939"/>
<reference evidence="3 4" key="1">
    <citation type="journal article" date="2016" name="Genome Biol. Evol.">
        <title>Divergent and convergent evolution of fungal pathogenicity.</title>
        <authorList>
            <person name="Shang Y."/>
            <person name="Xiao G."/>
            <person name="Zheng P."/>
            <person name="Cen K."/>
            <person name="Zhan S."/>
            <person name="Wang C."/>
        </authorList>
    </citation>
    <scope>NUCLEOTIDE SEQUENCE [LARGE SCALE GENOMIC DNA]</scope>
    <source>
        <strain evidence="3 4">ARSEF 7405</strain>
    </source>
</reference>
<accession>A0A167XS89</accession>
<comment type="caution">
    <text evidence="3">The sequence shown here is derived from an EMBL/GenBank/DDBJ whole genome shotgun (WGS) entry which is preliminary data.</text>
</comment>
<dbReference type="Proteomes" id="UP000242877">
    <property type="component" value="Unassembled WGS sequence"/>
</dbReference>
<name>A0A167XS89_9EURO</name>
<dbReference type="EMBL" id="AZGZ01000017">
    <property type="protein sequence ID" value="KZZ90409.1"/>
    <property type="molecule type" value="Genomic_DNA"/>
</dbReference>